<organism evidence="5 6">
    <name type="scientific">Lutimaribacter pacificus</name>
    <dbReference type="NCBI Taxonomy" id="391948"/>
    <lineage>
        <taxon>Bacteria</taxon>
        <taxon>Pseudomonadati</taxon>
        <taxon>Pseudomonadota</taxon>
        <taxon>Alphaproteobacteria</taxon>
        <taxon>Rhodobacterales</taxon>
        <taxon>Roseobacteraceae</taxon>
        <taxon>Lutimaribacter</taxon>
    </lineage>
</organism>
<dbReference type="EMBL" id="FQZZ01000007">
    <property type="protein sequence ID" value="SHK64714.1"/>
    <property type="molecule type" value="Genomic_DNA"/>
</dbReference>
<dbReference type="Proteomes" id="UP000324252">
    <property type="component" value="Unassembled WGS sequence"/>
</dbReference>
<feature type="signal peptide" evidence="4">
    <location>
        <begin position="1"/>
        <end position="32"/>
    </location>
</feature>
<feature type="chain" id="PRO_5015064785" evidence="4">
    <location>
        <begin position="33"/>
        <end position="348"/>
    </location>
</feature>
<evidence type="ECO:0000256" key="3">
    <source>
        <dbReference type="ARBA" id="ARBA00022764"/>
    </source>
</evidence>
<dbReference type="OrthoDB" id="7822595at2"/>
<dbReference type="Gene3D" id="3.40.190.170">
    <property type="entry name" value="Bacterial extracellular solute-binding protein, family 7"/>
    <property type="match status" value="1"/>
</dbReference>
<dbReference type="GO" id="GO:0042597">
    <property type="term" value="C:periplasmic space"/>
    <property type="evidence" value="ECO:0007669"/>
    <property type="project" value="UniProtKB-SubCell"/>
</dbReference>
<evidence type="ECO:0000313" key="5">
    <source>
        <dbReference type="EMBL" id="SHK64714.1"/>
    </source>
</evidence>
<accession>A0A1H0KA98</accession>
<dbReference type="PANTHER" id="PTHR33376:SF15">
    <property type="entry name" value="BLL6794 PROTEIN"/>
    <property type="match status" value="1"/>
</dbReference>
<evidence type="ECO:0000256" key="4">
    <source>
        <dbReference type="SAM" id="SignalP"/>
    </source>
</evidence>
<dbReference type="GO" id="GO:0055085">
    <property type="term" value="P:transmembrane transport"/>
    <property type="evidence" value="ECO:0007669"/>
    <property type="project" value="InterPro"/>
</dbReference>
<dbReference type="CDD" id="cd13601">
    <property type="entry name" value="PBP2_TRAP_DctP1_3_4_like"/>
    <property type="match status" value="1"/>
</dbReference>
<keyword evidence="2 4" id="KW-0732">Signal</keyword>
<dbReference type="PANTHER" id="PTHR33376">
    <property type="match status" value="1"/>
</dbReference>
<reference evidence="5 6" key="1">
    <citation type="submission" date="2016-11" db="EMBL/GenBank/DDBJ databases">
        <authorList>
            <person name="Varghese N."/>
            <person name="Submissions S."/>
        </authorList>
    </citation>
    <scope>NUCLEOTIDE SEQUENCE [LARGE SCALE GENOMIC DNA]</scope>
    <source>
        <strain evidence="5 6">DSM 29620</strain>
    </source>
</reference>
<comment type="subcellular location">
    <subcellularLocation>
        <location evidence="1">Periplasm</location>
    </subcellularLocation>
</comment>
<dbReference type="InterPro" id="IPR038404">
    <property type="entry name" value="TRAP_DctP_sf"/>
</dbReference>
<proteinExistence type="predicted"/>
<sequence length="348" mass="37652">MTRISKFPSPLRTAGWALSVALLPLAVQPVAAQEIELRAADSLPTGHYIAQSLIEPFMERVSERTGKTEFAYFPAQQLGKAKDLLSLTQTGVTDIGYVGPSYVSDKMPLSAVGQLPEAFSTSCEGTMAYWEIAKPGGALDQAEFAPNGVRLLMAMVLPPYNLLTSSREITGLDSMDGLKIRSTGGALDLTVQKIGGVPVQMPAPEVREALSRGTIDAGLFPYPSVTPYGMETFLDWGTQGMNFGSFVATYVIRQEKWDSLPEDVQQAITEIGEDLTREGCETADRQNLEVKQQIAEAGVTFVDLPAGDVEKLNQILSTVGSEWAEQLDAQGKPGTEILEAFRSALKRN</sequence>
<dbReference type="AlphaFoldDB" id="A0A1H0KA98"/>
<keyword evidence="6" id="KW-1185">Reference proteome</keyword>
<protein>
    <submittedName>
        <fullName evidence="5">TRAP-type C4-dicarboxylate transport system, substrate-binding protein</fullName>
    </submittedName>
</protein>
<gene>
    <name evidence="5" type="ORF">SAMN05444142_107103</name>
</gene>
<keyword evidence="3" id="KW-0574">Periplasm</keyword>
<name>A0A1H0KA98_9RHOB</name>
<evidence type="ECO:0000256" key="1">
    <source>
        <dbReference type="ARBA" id="ARBA00004418"/>
    </source>
</evidence>
<dbReference type="RefSeq" id="WP_036051585.1">
    <property type="nucleotide sequence ID" value="NZ_FNIO01000006.1"/>
</dbReference>
<evidence type="ECO:0000256" key="2">
    <source>
        <dbReference type="ARBA" id="ARBA00022729"/>
    </source>
</evidence>
<evidence type="ECO:0000313" key="6">
    <source>
        <dbReference type="Proteomes" id="UP000324252"/>
    </source>
</evidence>
<dbReference type="Pfam" id="PF03480">
    <property type="entry name" value="DctP"/>
    <property type="match status" value="1"/>
</dbReference>
<dbReference type="NCBIfam" id="NF037995">
    <property type="entry name" value="TRAP_S1"/>
    <property type="match status" value="1"/>
</dbReference>
<dbReference type="InterPro" id="IPR018389">
    <property type="entry name" value="DctP_fam"/>
</dbReference>